<keyword evidence="1" id="KW-0812">Transmembrane</keyword>
<evidence type="ECO:0000256" key="1">
    <source>
        <dbReference type="SAM" id="Phobius"/>
    </source>
</evidence>
<reference evidence="2" key="1">
    <citation type="journal article" date="2011" name="Proc. Natl. Acad. Sci. U.S.A.">
        <title>The genome of the fire ant Solenopsis invicta.</title>
        <authorList>
            <person name="Wurm Y."/>
            <person name="Wang J."/>
            <person name="Riba-Grognuz O."/>
            <person name="Corona M."/>
            <person name="Nygaard S."/>
            <person name="Hunt B.G."/>
            <person name="Ingram K.K."/>
            <person name="Falquet L."/>
            <person name="Nipitwattanaphon M."/>
            <person name="Gotzek D."/>
            <person name="Dijkstra M.B."/>
            <person name="Oettler J."/>
            <person name="Comtesse F."/>
            <person name="Shih C.J."/>
            <person name="Wu W.J."/>
            <person name="Yang C.C."/>
            <person name="Thomas J."/>
            <person name="Beaudoing E."/>
            <person name="Pradervand S."/>
            <person name="Flegel V."/>
            <person name="Cook E.D."/>
            <person name="Fabbretti R."/>
            <person name="Stockinger H."/>
            <person name="Long L."/>
            <person name="Farmerie W.G."/>
            <person name="Oakey J."/>
            <person name="Boomsma J.J."/>
            <person name="Pamilo P."/>
            <person name="Yi S.V."/>
            <person name="Heinze J."/>
            <person name="Goodisman M.A."/>
            <person name="Farinelli L."/>
            <person name="Harshman K."/>
            <person name="Hulo N."/>
            <person name="Cerutti L."/>
            <person name="Xenarios I."/>
            <person name="Shoemaker D."/>
            <person name="Keller L."/>
        </authorList>
    </citation>
    <scope>NUCLEOTIDE SEQUENCE [LARGE SCALE GENOMIC DNA]</scope>
</reference>
<organism>
    <name type="scientific">Solenopsis invicta</name>
    <name type="common">Red imported fire ant</name>
    <name type="synonym">Solenopsis wagneri</name>
    <dbReference type="NCBI Taxonomy" id="13686"/>
    <lineage>
        <taxon>Eukaryota</taxon>
        <taxon>Metazoa</taxon>
        <taxon>Ecdysozoa</taxon>
        <taxon>Arthropoda</taxon>
        <taxon>Hexapoda</taxon>
        <taxon>Insecta</taxon>
        <taxon>Pterygota</taxon>
        <taxon>Neoptera</taxon>
        <taxon>Endopterygota</taxon>
        <taxon>Hymenoptera</taxon>
        <taxon>Apocrita</taxon>
        <taxon>Aculeata</taxon>
        <taxon>Formicoidea</taxon>
        <taxon>Formicidae</taxon>
        <taxon>Myrmicinae</taxon>
        <taxon>Solenopsis</taxon>
    </lineage>
</organism>
<gene>
    <name evidence="2" type="ORF">SINV_03663</name>
</gene>
<protein>
    <submittedName>
        <fullName evidence="2">Uncharacterized protein</fullName>
    </submittedName>
</protein>
<dbReference type="OrthoDB" id="7549866at2759"/>
<keyword evidence="1" id="KW-1133">Transmembrane helix</keyword>
<proteinExistence type="predicted"/>
<keyword evidence="1" id="KW-0472">Membrane</keyword>
<dbReference type="EMBL" id="GL766747">
    <property type="protein sequence ID" value="EFZ14735.1"/>
    <property type="molecule type" value="Genomic_DNA"/>
</dbReference>
<sequence>TLFCSIFVIISSSLWPDLTNIILSTNESRPRRLQFSTEYFIDQEKYYYILLFHINATFCIALTVLTATGSMLNACLHHTCGMFSIA</sequence>
<accession>E9IXG7</accession>
<dbReference type="AlphaFoldDB" id="E9IXG7"/>
<evidence type="ECO:0000313" key="2">
    <source>
        <dbReference type="EMBL" id="EFZ14735.1"/>
    </source>
</evidence>
<feature type="transmembrane region" description="Helical" evidence="1">
    <location>
        <begin position="46"/>
        <end position="67"/>
    </location>
</feature>
<dbReference type="HOGENOM" id="CLU_161594_0_0_1"/>
<name>E9IXG7_SOLIN</name>
<feature type="non-terminal residue" evidence="2">
    <location>
        <position position="86"/>
    </location>
</feature>
<feature type="non-terminal residue" evidence="2">
    <location>
        <position position="1"/>
    </location>
</feature>